<evidence type="ECO:0000313" key="2">
    <source>
        <dbReference type="EMBL" id="KZX17316.1"/>
    </source>
</evidence>
<evidence type="ECO:0000313" key="3">
    <source>
        <dbReference type="Proteomes" id="UP000077066"/>
    </source>
</evidence>
<dbReference type="Proteomes" id="UP000077066">
    <property type="component" value="Unassembled WGS sequence"/>
</dbReference>
<gene>
    <name evidence="2" type="ORF">MBFIL_02290</name>
</gene>
<dbReference type="InterPro" id="IPR003745">
    <property type="entry name" value="DUF166"/>
</dbReference>
<dbReference type="PROSITE" id="PS51379">
    <property type="entry name" value="4FE4S_FER_2"/>
    <property type="match status" value="2"/>
</dbReference>
<reference evidence="2 3" key="1">
    <citation type="submission" date="2016-04" db="EMBL/GenBank/DDBJ databases">
        <title>Genome sequence of Methanobrevibacter filiformis DSM 11501.</title>
        <authorList>
            <person name="Poehlein A."/>
            <person name="Seedorf H."/>
            <person name="Daniel R."/>
        </authorList>
    </citation>
    <scope>NUCLEOTIDE SEQUENCE [LARGE SCALE GENOMIC DNA]</scope>
    <source>
        <strain evidence="2 3">DSM 11501</strain>
    </source>
</reference>
<dbReference type="PROSITE" id="PS00198">
    <property type="entry name" value="4FE4S_FER_1"/>
    <property type="match status" value="1"/>
</dbReference>
<dbReference type="RefSeq" id="WP_066970657.1">
    <property type="nucleotide sequence ID" value="NZ_LWMT01000029.1"/>
</dbReference>
<dbReference type="SUPFAM" id="SSF54862">
    <property type="entry name" value="4Fe-4S ferredoxins"/>
    <property type="match status" value="1"/>
</dbReference>
<keyword evidence="3" id="KW-1185">Reference proteome</keyword>
<sequence>MKIFILSSGDYGSKIVNGIATHGLASNIVGIHEFPSHEELPEFIDNVSEYIPKNIPDADLIIAVGIHGDLNLTIPDVVKTSGAQSVIAPLYHPKQLPLGLQNEIKKLLPSQIAIVFPMPFCSLTPVGDKYIDKFVETFGKPIVNIEHGEEITNVEVVRGAPCGSTWYIADNLRGISIKNAEFEAANKFHNFPCSASMTTDHNIGETYLHLAGFKTTESIKRALGFTYNSAVVDPDTCEGLNECDNLCINSCPNVLAGDHTIYHNSKDDKARIDPGSCGVCEVCVRECPYGAINILDEKIAVNKTPDWK</sequence>
<protein>
    <recommendedName>
        <fullName evidence="1">4Fe-4S ferredoxin-type domain-containing protein</fullName>
    </recommendedName>
</protein>
<dbReference type="STRING" id="55758.MBFIL_02290"/>
<proteinExistence type="predicted"/>
<feature type="domain" description="4Fe-4S ferredoxin-type" evidence="1">
    <location>
        <begin position="228"/>
        <end position="260"/>
    </location>
</feature>
<dbReference type="EMBL" id="LWMT01000029">
    <property type="protein sequence ID" value="KZX17316.1"/>
    <property type="molecule type" value="Genomic_DNA"/>
</dbReference>
<evidence type="ECO:0000259" key="1">
    <source>
        <dbReference type="PROSITE" id="PS51379"/>
    </source>
</evidence>
<comment type="caution">
    <text evidence="2">The sequence shown here is derived from an EMBL/GenBank/DDBJ whole genome shotgun (WGS) entry which is preliminary data.</text>
</comment>
<organism evidence="2 3">
    <name type="scientific">Methanobrevibacter filiformis</name>
    <dbReference type="NCBI Taxonomy" id="55758"/>
    <lineage>
        <taxon>Archaea</taxon>
        <taxon>Methanobacteriati</taxon>
        <taxon>Methanobacteriota</taxon>
        <taxon>Methanomada group</taxon>
        <taxon>Methanobacteria</taxon>
        <taxon>Methanobacteriales</taxon>
        <taxon>Methanobacteriaceae</taxon>
        <taxon>Methanobrevibacter</taxon>
    </lineage>
</organism>
<dbReference type="Pfam" id="PF02593">
    <property type="entry name" value="DUF166"/>
    <property type="match status" value="1"/>
</dbReference>
<dbReference type="OrthoDB" id="51323at2157"/>
<name>A0A166F4W6_9EURY</name>
<dbReference type="AlphaFoldDB" id="A0A166F4W6"/>
<dbReference type="InterPro" id="IPR017896">
    <property type="entry name" value="4Fe4S_Fe-S-bd"/>
</dbReference>
<accession>A0A166F4W6</accession>
<dbReference type="Gene3D" id="3.30.70.20">
    <property type="match status" value="1"/>
</dbReference>
<dbReference type="Pfam" id="PF00037">
    <property type="entry name" value="Fer4"/>
    <property type="match status" value="1"/>
</dbReference>
<dbReference type="PATRIC" id="fig|55758.3.peg.254"/>
<dbReference type="InterPro" id="IPR017900">
    <property type="entry name" value="4Fe4S_Fe_S_CS"/>
</dbReference>
<dbReference type="GO" id="GO:0016491">
    <property type="term" value="F:oxidoreductase activity"/>
    <property type="evidence" value="ECO:0007669"/>
    <property type="project" value="UniProtKB-ARBA"/>
</dbReference>
<feature type="domain" description="4Fe-4S ferredoxin-type" evidence="1">
    <location>
        <begin position="268"/>
        <end position="297"/>
    </location>
</feature>